<dbReference type="InterPro" id="IPR011009">
    <property type="entry name" value="Kinase-like_dom_sf"/>
</dbReference>
<organism evidence="1 2">
    <name type="scientific">Penicillium nordicum</name>
    <dbReference type="NCBI Taxonomy" id="229535"/>
    <lineage>
        <taxon>Eukaryota</taxon>
        <taxon>Fungi</taxon>
        <taxon>Dikarya</taxon>
        <taxon>Ascomycota</taxon>
        <taxon>Pezizomycotina</taxon>
        <taxon>Eurotiomycetes</taxon>
        <taxon>Eurotiomycetidae</taxon>
        <taxon>Eurotiales</taxon>
        <taxon>Aspergillaceae</taxon>
        <taxon>Penicillium</taxon>
    </lineage>
</organism>
<dbReference type="EMBL" id="LHQQ01000054">
    <property type="protein sequence ID" value="KOS44792.1"/>
    <property type="molecule type" value="Genomic_DNA"/>
</dbReference>
<proteinExistence type="predicted"/>
<gene>
    <name evidence="1" type="ORF">ACN38_g4260</name>
</gene>
<evidence type="ECO:0008006" key="3">
    <source>
        <dbReference type="Google" id="ProtNLM"/>
    </source>
</evidence>
<comment type="caution">
    <text evidence="1">The sequence shown here is derived from an EMBL/GenBank/DDBJ whole genome shotgun (WGS) entry which is preliminary data.</text>
</comment>
<evidence type="ECO:0000313" key="1">
    <source>
        <dbReference type="EMBL" id="KOS44792.1"/>
    </source>
</evidence>
<dbReference type="STRING" id="229535.A0A0M9WH93"/>
<reference evidence="1 2" key="1">
    <citation type="submission" date="2015-08" db="EMBL/GenBank/DDBJ databases">
        <title>Genome sequencing of Penicillium nordicum.</title>
        <authorList>
            <person name="Nguyen H.D."/>
            <person name="Seifert K.A."/>
        </authorList>
    </citation>
    <scope>NUCLEOTIDE SEQUENCE [LARGE SCALE GENOMIC DNA]</scope>
    <source>
        <strain evidence="1 2">DAOMC 185683</strain>
    </source>
</reference>
<sequence>MYRKNDILYLVMQLIPGIDLPKLWGELSKNEKVSICEQLRRIFSQLRAIPAPSPSYFGSISGGPVEHRFFQMDGRRSTYESAFQDIIGLSSRHGLSFTKARRAE</sequence>
<dbReference type="AlphaFoldDB" id="A0A0M9WH93"/>
<dbReference type="SUPFAM" id="SSF56112">
    <property type="entry name" value="Protein kinase-like (PK-like)"/>
    <property type="match status" value="1"/>
</dbReference>
<dbReference type="OrthoDB" id="8300194at2759"/>
<evidence type="ECO:0000313" key="2">
    <source>
        <dbReference type="Proteomes" id="UP000037696"/>
    </source>
</evidence>
<protein>
    <recommendedName>
        <fullName evidence="3">Protein kinase domain-containing protein</fullName>
    </recommendedName>
</protein>
<name>A0A0M9WH93_9EURO</name>
<accession>A0A0M9WH93</accession>
<keyword evidence="2" id="KW-1185">Reference proteome</keyword>
<dbReference type="Proteomes" id="UP000037696">
    <property type="component" value="Unassembled WGS sequence"/>
</dbReference>